<dbReference type="SUPFAM" id="SSF55729">
    <property type="entry name" value="Acyl-CoA N-acyltransferases (Nat)"/>
    <property type="match status" value="1"/>
</dbReference>
<evidence type="ECO:0000313" key="2">
    <source>
        <dbReference type="Proteomes" id="UP000481739"/>
    </source>
</evidence>
<sequence>MDSLRYEKFSCFNHNDVFFDTLKESYVEFSDWLNKKALSNESAYLLYDDTNRIDGFLYLKPESNVSDVEPSLPGSTHLKIGTFKFESKGTLRGQRFIKKVFDTAIALEVDNIYVTIFEMHDYLIRLFKKYGFYKHGEKHTNNGIEFVYVRDLTLINGDILLDYPLIVSKTENKYLLSIYPEFHTRLFPDSRLLTEPPDIVQDVSHANSIHKIYICAMKDVLYMKRGDIIVIYRTADKQGPARYRSVISSLCVVEEVRVIDEFQTLKSYIDYCGRFSVFSESELTKIYKERRYPYIVRFTYNVALPKRIIRDRLINEVGLNGDDYWGVMKLTNDQFNDIIRLSEVNESFIIN</sequence>
<dbReference type="Proteomes" id="UP000481739">
    <property type="component" value="Unassembled WGS sequence"/>
</dbReference>
<gene>
    <name evidence="1" type="ORF">GEA64_20975</name>
</gene>
<dbReference type="EMBL" id="WHZZ01000014">
    <property type="protein sequence ID" value="MQL50277.1"/>
    <property type="molecule type" value="Genomic_DNA"/>
</dbReference>
<accession>A0A7C9GM78</accession>
<comment type="caution">
    <text evidence="1">The sequence shown here is derived from an EMBL/GenBank/DDBJ whole genome shotgun (WGS) entry which is preliminary data.</text>
</comment>
<dbReference type="InterPro" id="IPR016181">
    <property type="entry name" value="Acyl_CoA_acyltransferase"/>
</dbReference>
<keyword evidence="1" id="KW-0808">Transferase</keyword>
<name>A0A7C9GM78_9GAMM</name>
<proteinExistence type="predicted"/>
<dbReference type="GO" id="GO:0016740">
    <property type="term" value="F:transferase activity"/>
    <property type="evidence" value="ECO:0007669"/>
    <property type="project" value="UniProtKB-KW"/>
</dbReference>
<evidence type="ECO:0000313" key="1">
    <source>
        <dbReference type="EMBL" id="MQL50277.1"/>
    </source>
</evidence>
<reference evidence="1 2" key="1">
    <citation type="journal article" date="2019" name="Nature">
        <title>A new antibiotic selectively kills Gram-negative pathogens.</title>
        <authorList>
            <person name="Imai Y."/>
            <person name="Meyer K.J."/>
            <person name="Iinishi A."/>
            <person name="Favre-Godal Q."/>
            <person name="Green R."/>
            <person name="Manuse S."/>
            <person name="Caboni M."/>
            <person name="Mori M."/>
            <person name="Niles S."/>
            <person name="Ghiglieri M."/>
            <person name="Honrao C."/>
            <person name="Ma X."/>
            <person name="Guo J.J."/>
            <person name="Makriyannis A."/>
            <person name="Linares-Otoya L."/>
            <person name="Boehringer N."/>
            <person name="Wuisan Z.G."/>
            <person name="Kaur H."/>
            <person name="Wu R."/>
            <person name="Mateus A."/>
            <person name="Typas A."/>
            <person name="Savitski M.M."/>
            <person name="Espinoza J.L."/>
            <person name="O'Rourke A."/>
            <person name="Nelson K.E."/>
            <person name="Hiller S."/>
            <person name="Noinaj N."/>
            <person name="Schaeberle T.F."/>
            <person name="D'Onofrio A."/>
            <person name="Lewis K."/>
        </authorList>
    </citation>
    <scope>NUCLEOTIDE SEQUENCE [LARGE SCALE GENOMIC DNA]</scope>
    <source>
        <strain evidence="1 2">HGB 1456</strain>
    </source>
</reference>
<dbReference type="RefSeq" id="WP_070974801.1">
    <property type="nucleotide sequence ID" value="NZ_CAWOZU010000005.1"/>
</dbReference>
<organism evidence="1 2">
    <name type="scientific">Photorhabdus khanii</name>
    <dbReference type="NCBI Taxonomy" id="1004150"/>
    <lineage>
        <taxon>Bacteria</taxon>
        <taxon>Pseudomonadati</taxon>
        <taxon>Pseudomonadota</taxon>
        <taxon>Gammaproteobacteria</taxon>
        <taxon>Enterobacterales</taxon>
        <taxon>Morganellaceae</taxon>
        <taxon>Photorhabdus</taxon>
    </lineage>
</organism>
<dbReference type="Gene3D" id="3.40.630.30">
    <property type="match status" value="1"/>
</dbReference>
<dbReference type="AlphaFoldDB" id="A0A7C9GM78"/>
<protein>
    <submittedName>
        <fullName evidence="1">N-acetyltransferase</fullName>
    </submittedName>
</protein>